<dbReference type="InterPro" id="IPR050180">
    <property type="entry name" value="RNR_Ribonuclease"/>
</dbReference>
<comment type="function">
    <text evidence="8">3'-5' exoribonuclease that releases 5'-nucleoside monophosphates and is involved in maturation of structured RNAs.</text>
</comment>
<dbReference type="Pfam" id="PF08206">
    <property type="entry name" value="OB_RNB"/>
    <property type="match status" value="1"/>
</dbReference>
<dbReference type="Pfam" id="PF00575">
    <property type="entry name" value="S1"/>
    <property type="match status" value="1"/>
</dbReference>
<dbReference type="SUPFAM" id="SSF50249">
    <property type="entry name" value="Nucleic acid-binding proteins"/>
    <property type="match status" value="4"/>
</dbReference>
<dbReference type="GO" id="GO:0005829">
    <property type="term" value="C:cytosol"/>
    <property type="evidence" value="ECO:0007669"/>
    <property type="project" value="TreeGrafter"/>
</dbReference>
<dbReference type="Proteomes" id="UP000264541">
    <property type="component" value="Unassembled WGS sequence"/>
</dbReference>
<dbReference type="PROSITE" id="PS50126">
    <property type="entry name" value="S1"/>
    <property type="match status" value="1"/>
</dbReference>
<evidence type="ECO:0000256" key="5">
    <source>
        <dbReference type="ARBA" id="ARBA00022801"/>
    </source>
</evidence>
<dbReference type="SMART" id="SM00316">
    <property type="entry name" value="S1"/>
    <property type="match status" value="1"/>
</dbReference>
<evidence type="ECO:0000256" key="7">
    <source>
        <dbReference type="ARBA" id="ARBA00022884"/>
    </source>
</evidence>
<dbReference type="FunFam" id="2.40.50.140:FF:000273">
    <property type="entry name" value="Ribonuclease R"/>
    <property type="match status" value="1"/>
</dbReference>
<comment type="similarity">
    <text evidence="8">Belongs to the RNR ribonuclease family. RNase R subfamily.</text>
</comment>
<dbReference type="OrthoDB" id="9764149at2"/>
<evidence type="ECO:0000256" key="8">
    <source>
        <dbReference type="HAMAP-Rule" id="MF_01895"/>
    </source>
</evidence>
<keyword evidence="12" id="KW-1185">Reference proteome</keyword>
<feature type="compositionally biased region" description="Gly residues" evidence="9">
    <location>
        <begin position="749"/>
        <end position="762"/>
    </location>
</feature>
<proteinExistence type="inferred from homology"/>
<dbReference type="InterPro" id="IPR004476">
    <property type="entry name" value="RNase_II/RNase_R"/>
</dbReference>
<keyword evidence="7 8" id="KW-0694">RNA-binding</keyword>
<dbReference type="SMART" id="SM00955">
    <property type="entry name" value="RNB"/>
    <property type="match status" value="1"/>
</dbReference>
<dbReference type="InterPro" id="IPR001900">
    <property type="entry name" value="RNase_II/R"/>
</dbReference>
<sequence length="795" mass="90528">MEDSVRQHVDRLLSFMKEEAYKPLTVQELEQALGVQDSIDFKDFVKALVHMEEKGLVVRTRSNRYGLPEKMNLIRGKITGHAKGFAFVVPEEPGMDDIFIPPNETKNAMHGDIVLVRVSTESNGSRKEGTIEKIVERGITEVVGTYVESKHFGFVVPDDKKITNDIFIPKNASAGAVEGHKVVVRLTAYPEGRTSAEGEVIEILGHKNDPGVDILSVIYKHGLPLEFPEDVLKQAVDTPDTIAESELENRRDLRDQTIVTIDGADAKDLDDAVTVTRIDNGNYKLGVSIADVSYYVTENSPIDREAFERGTSVYLVDRVIPMIPHRLSNGICSLNPQVDRLTLTCEMEITPQGEVVNHEIFQSVIKTVERMTYGDVNKILVDNDEELMKRYEPIIPMFKDMEELAQILRDKRMRRGAIDFDFKEAKVLVDEEGHPTDVVLRERSVAERLIEEFMLAANETVAEHFHWMEVPFIYRIHEEPKEEKLRRFFEFITNFGYLVRGSANSVHPRALQEIVEAVEGKPEEMVISTVMLRSMQQAKYDPESLGHFGLSTDYYTHFTSPIRRYPDLIVHRLIRNYLIEGKIDESTQAKWDARLPEIADHTSNRERRAVDAERETDDLKKSEYMLDKIGEEYDGIISSVTNFGMFVELPNTIEGLIHVSAMSDDYYRFDERHLAMIGERSGKVFRIGDEISIRVVNVNKEERAIDFEIAGMKDNRRREDTEKRIFRAAPSDRKRSKDDRAGKSEGKRNGGGGGRNNGGGRTKSGAASDNKPKRTKKYYENAPAAKRKSKRPKKR</sequence>
<dbReference type="EC" id="3.1.13.1" evidence="8"/>
<dbReference type="FunFam" id="2.40.50.140:FF:000213">
    <property type="entry name" value="Ribonuclease R"/>
    <property type="match status" value="1"/>
</dbReference>
<evidence type="ECO:0000259" key="10">
    <source>
        <dbReference type="PROSITE" id="PS50126"/>
    </source>
</evidence>
<feature type="domain" description="S1 motif" evidence="10">
    <location>
        <begin position="630"/>
        <end position="710"/>
    </location>
</feature>
<evidence type="ECO:0000256" key="6">
    <source>
        <dbReference type="ARBA" id="ARBA00022839"/>
    </source>
</evidence>
<reference evidence="11 12" key="1">
    <citation type="submission" date="2018-08" db="EMBL/GenBank/DDBJ databases">
        <title>Bacillus chawlae sp. nov., Bacillus glennii sp. nov., and Bacillus saganii sp. nov. Isolated from the Vehicle Assembly Building at Kennedy Space Center where the Viking Spacecraft were Assembled.</title>
        <authorList>
            <person name="Seuylemezian A."/>
            <person name="Vaishampayan P."/>
        </authorList>
    </citation>
    <scope>NUCLEOTIDE SEQUENCE [LARGE SCALE GENOMIC DNA]</scope>
    <source>
        <strain evidence="11 12">V47-23a</strain>
    </source>
</reference>
<dbReference type="InterPro" id="IPR013223">
    <property type="entry name" value="RNase_B_OB_dom"/>
</dbReference>
<keyword evidence="4 8" id="KW-0540">Nuclease</keyword>
<dbReference type="PANTHER" id="PTHR23355">
    <property type="entry name" value="RIBONUCLEASE"/>
    <property type="match status" value="1"/>
</dbReference>
<dbReference type="GO" id="GO:0003723">
    <property type="term" value="F:RNA binding"/>
    <property type="evidence" value="ECO:0007669"/>
    <property type="project" value="UniProtKB-UniRule"/>
</dbReference>
<dbReference type="EMBL" id="QVTE01000047">
    <property type="protein sequence ID" value="RFU67006.1"/>
    <property type="molecule type" value="Genomic_DNA"/>
</dbReference>
<evidence type="ECO:0000313" key="12">
    <source>
        <dbReference type="Proteomes" id="UP000264541"/>
    </source>
</evidence>
<evidence type="ECO:0000256" key="4">
    <source>
        <dbReference type="ARBA" id="ARBA00022722"/>
    </source>
</evidence>
<comment type="catalytic activity">
    <reaction evidence="1 8">
        <text>Exonucleolytic cleavage in the 3'- to 5'-direction to yield nucleoside 5'-phosphates.</text>
        <dbReference type="EC" id="3.1.13.1"/>
    </reaction>
</comment>
<evidence type="ECO:0000313" key="11">
    <source>
        <dbReference type="EMBL" id="RFU67006.1"/>
    </source>
</evidence>
<dbReference type="CDD" id="cd04471">
    <property type="entry name" value="S1_RNase_R"/>
    <property type="match status" value="1"/>
</dbReference>
<dbReference type="FunFam" id="2.40.50.140:FF:000219">
    <property type="entry name" value="Ribonuclease R"/>
    <property type="match status" value="1"/>
</dbReference>
<evidence type="ECO:0000256" key="1">
    <source>
        <dbReference type="ARBA" id="ARBA00001849"/>
    </source>
</evidence>
<keyword evidence="5 8" id="KW-0378">Hydrolase</keyword>
<dbReference type="SMART" id="SM00357">
    <property type="entry name" value="CSP"/>
    <property type="match status" value="2"/>
</dbReference>
<dbReference type="RefSeq" id="WP_117327787.1">
    <property type="nucleotide sequence ID" value="NZ_QVTE01000047.1"/>
</dbReference>
<dbReference type="InterPro" id="IPR012340">
    <property type="entry name" value="NA-bd_OB-fold"/>
</dbReference>
<evidence type="ECO:0000256" key="9">
    <source>
        <dbReference type="SAM" id="MobiDB-lite"/>
    </source>
</evidence>
<dbReference type="Gene3D" id="2.40.50.140">
    <property type="entry name" value="Nucleic acid-binding proteins"/>
    <property type="match status" value="3"/>
</dbReference>
<feature type="region of interest" description="Disordered" evidence="9">
    <location>
        <begin position="717"/>
        <end position="795"/>
    </location>
</feature>
<feature type="compositionally biased region" description="Basic residues" evidence="9">
    <location>
        <begin position="785"/>
        <end position="795"/>
    </location>
</feature>
<comment type="subcellular location">
    <subcellularLocation>
        <location evidence="2 8">Cytoplasm</location>
    </subcellularLocation>
</comment>
<dbReference type="InterPro" id="IPR022966">
    <property type="entry name" value="RNase_II/R_CS"/>
</dbReference>
<organism evidence="11 12">
    <name type="scientific">Peribacillus saganii</name>
    <dbReference type="NCBI Taxonomy" id="2303992"/>
    <lineage>
        <taxon>Bacteria</taxon>
        <taxon>Bacillati</taxon>
        <taxon>Bacillota</taxon>
        <taxon>Bacilli</taxon>
        <taxon>Bacillales</taxon>
        <taxon>Bacillaceae</taxon>
        <taxon>Peribacillus</taxon>
    </lineage>
</organism>
<feature type="compositionally biased region" description="Basic and acidic residues" evidence="9">
    <location>
        <begin position="717"/>
        <end position="748"/>
    </location>
</feature>
<dbReference type="InterPro" id="IPR011129">
    <property type="entry name" value="CSD"/>
</dbReference>
<dbReference type="Pfam" id="PF00773">
    <property type="entry name" value="RNB"/>
    <property type="match status" value="1"/>
</dbReference>
<keyword evidence="3 8" id="KW-0963">Cytoplasm</keyword>
<dbReference type="NCBIfam" id="TIGR02063">
    <property type="entry name" value="RNase_R"/>
    <property type="match status" value="1"/>
</dbReference>
<accession>A0A372LM90</accession>
<evidence type="ECO:0000256" key="2">
    <source>
        <dbReference type="ARBA" id="ARBA00004496"/>
    </source>
</evidence>
<dbReference type="InterPro" id="IPR040476">
    <property type="entry name" value="CSD2"/>
</dbReference>
<dbReference type="InterPro" id="IPR003029">
    <property type="entry name" value="S1_domain"/>
</dbReference>
<keyword evidence="6 8" id="KW-0269">Exonuclease</keyword>
<name>A0A372LM90_9BACI</name>
<comment type="caution">
    <text evidence="11">The sequence shown here is derived from an EMBL/GenBank/DDBJ whole genome shotgun (WGS) entry which is preliminary data.</text>
</comment>
<evidence type="ECO:0000256" key="3">
    <source>
        <dbReference type="ARBA" id="ARBA00022490"/>
    </source>
</evidence>
<dbReference type="AlphaFoldDB" id="A0A372LM90"/>
<dbReference type="HAMAP" id="MF_01895">
    <property type="entry name" value="RNase_R"/>
    <property type="match status" value="1"/>
</dbReference>
<dbReference type="InterPro" id="IPR011805">
    <property type="entry name" value="RNase_R"/>
</dbReference>
<dbReference type="NCBIfam" id="TIGR00358">
    <property type="entry name" value="3_prime_RNase"/>
    <property type="match status" value="1"/>
</dbReference>
<dbReference type="GO" id="GO:0008859">
    <property type="term" value="F:exoribonuclease II activity"/>
    <property type="evidence" value="ECO:0007669"/>
    <property type="project" value="UniProtKB-UniRule"/>
</dbReference>
<dbReference type="PROSITE" id="PS01175">
    <property type="entry name" value="RIBONUCLEASE_II"/>
    <property type="match status" value="1"/>
</dbReference>
<dbReference type="Pfam" id="PF17876">
    <property type="entry name" value="CSD2"/>
    <property type="match status" value="1"/>
</dbReference>
<gene>
    <name evidence="8 11" type="primary">rnr</name>
    <name evidence="11" type="ORF">D0469_16310</name>
</gene>
<protein>
    <recommendedName>
        <fullName evidence="8">Ribonuclease R</fullName>
        <shortName evidence="8">RNase R</shortName>
        <ecNumber evidence="8">3.1.13.1</ecNumber>
    </recommendedName>
</protein>
<dbReference type="GO" id="GO:0006402">
    <property type="term" value="P:mRNA catabolic process"/>
    <property type="evidence" value="ECO:0007669"/>
    <property type="project" value="TreeGrafter"/>
</dbReference>
<dbReference type="PANTHER" id="PTHR23355:SF9">
    <property type="entry name" value="DIS3-LIKE EXONUCLEASE 2"/>
    <property type="match status" value="1"/>
</dbReference>